<feature type="compositionally biased region" description="Acidic residues" evidence="1">
    <location>
        <begin position="51"/>
        <end position="91"/>
    </location>
</feature>
<protein>
    <submittedName>
        <fullName evidence="2">Uncharacterized protein</fullName>
    </submittedName>
</protein>
<name>A0A819QEX4_9BILA</name>
<accession>A0A819QEX4</accession>
<evidence type="ECO:0000313" key="3">
    <source>
        <dbReference type="Proteomes" id="UP000663868"/>
    </source>
</evidence>
<comment type="caution">
    <text evidence="2">The sequence shown here is derived from an EMBL/GenBank/DDBJ whole genome shotgun (WGS) entry which is preliminary data.</text>
</comment>
<reference evidence="2" key="1">
    <citation type="submission" date="2021-02" db="EMBL/GenBank/DDBJ databases">
        <authorList>
            <person name="Nowell W R."/>
        </authorList>
    </citation>
    <scope>NUCLEOTIDE SEQUENCE</scope>
</reference>
<gene>
    <name evidence="2" type="ORF">KXQ929_LOCUS29862</name>
</gene>
<dbReference type="EMBL" id="CAJOBB010003158">
    <property type="protein sequence ID" value="CAF4024059.1"/>
    <property type="molecule type" value="Genomic_DNA"/>
</dbReference>
<dbReference type="Proteomes" id="UP000663868">
    <property type="component" value="Unassembled WGS sequence"/>
</dbReference>
<feature type="region of interest" description="Disordered" evidence="1">
    <location>
        <begin position="51"/>
        <end position="104"/>
    </location>
</feature>
<sequence length="104" mass="12273">MKQVDDLLVILKECSKLSIIKCKAISKSVNSWIQINASKLDVYLDFKEVDDETDDDDYDYDDDEDESDYDDDDDDEDESDYDDEDDYDYDEEQKRRSLLNGDLI</sequence>
<organism evidence="2 3">
    <name type="scientific">Adineta steineri</name>
    <dbReference type="NCBI Taxonomy" id="433720"/>
    <lineage>
        <taxon>Eukaryota</taxon>
        <taxon>Metazoa</taxon>
        <taxon>Spiralia</taxon>
        <taxon>Gnathifera</taxon>
        <taxon>Rotifera</taxon>
        <taxon>Eurotatoria</taxon>
        <taxon>Bdelloidea</taxon>
        <taxon>Adinetida</taxon>
        <taxon>Adinetidae</taxon>
        <taxon>Adineta</taxon>
    </lineage>
</organism>
<dbReference type="AlphaFoldDB" id="A0A819QEX4"/>
<evidence type="ECO:0000256" key="1">
    <source>
        <dbReference type="SAM" id="MobiDB-lite"/>
    </source>
</evidence>
<evidence type="ECO:0000313" key="2">
    <source>
        <dbReference type="EMBL" id="CAF4024059.1"/>
    </source>
</evidence>
<proteinExistence type="predicted"/>